<keyword evidence="2" id="KW-0472">Membrane</keyword>
<feature type="region of interest" description="Disordered" evidence="1">
    <location>
        <begin position="556"/>
        <end position="580"/>
    </location>
</feature>
<feature type="region of interest" description="Disordered" evidence="1">
    <location>
        <begin position="600"/>
        <end position="706"/>
    </location>
</feature>
<keyword evidence="2" id="KW-0812">Transmembrane</keyword>
<name>A0AAN7WP68_9SACH</name>
<feature type="compositionally biased region" description="Low complexity" evidence="1">
    <location>
        <begin position="746"/>
        <end position="761"/>
    </location>
</feature>
<feature type="region of interest" description="Disordered" evidence="1">
    <location>
        <begin position="735"/>
        <end position="761"/>
    </location>
</feature>
<evidence type="ECO:0000313" key="3">
    <source>
        <dbReference type="EMBL" id="KAK5782319.1"/>
    </source>
</evidence>
<feature type="compositionally biased region" description="Basic and acidic residues" evidence="1">
    <location>
        <begin position="611"/>
        <end position="620"/>
    </location>
</feature>
<feature type="compositionally biased region" description="Low complexity" evidence="1">
    <location>
        <begin position="565"/>
        <end position="580"/>
    </location>
</feature>
<sequence>MTDTTGKPILDNENNSLSKGRLKLVTKLLMDNKYELMDDLNYSRTTTQNNSIENYFMNDTYMNQNGLDNSNKLSLNGLSGTQQASLSFLPATSSSYLSLLPFMTQQEEDKTSLNKNNSRSSGYSNSEMNKLLDSNILDTIPSQLSTNKSKNIDNFNFNKPLFIPKSTRLKAERVKIYLHYFYNVLERCISLDNNSTTQHYHNPNSPVKDISYVHRHHYHEGVEGVYNPLQVIRNRKLRKKYHSELKPLRELAFTKVPLIAVVQFSNKPNRKLKWFVELSEKYSDLTWRTSHWNELRRPDGRRWSENPKYNNLFNGSTDTSFNDSSNYEKIHGHKHLKNCGDEADSNYNSGSSTSFNYESNNNEIPSGSSHKKRSKIKKKIKKLGNIDDNHSLNRKDKETKNQDLYDNEINHNDLLLNNTRKHSSNSVSYQKNFSSSTSSVNIINELDSYNNASNMEKFKHHKDKDNFSSAITKMEKILSKTKPKNLHKSPKKLHKETNTSSDLTNEAIKPNIITTPPTFIINSDCNSTHLTNNNTNDDGGYSSSSNYLKLPNKKDKIIYNSSPNSNESKYLSSNSKENESSISLSSLSSYSSRISLKLHKNQANTDSNSTNKDKSDKSSDISHNSTNRPSNLMPTINTSSSSPSTSLSSDSSSDSSSSSSESSLILNVNGNNRRNQRRKPMAPIALHEDGDMSLNKPTSPLINSNKLNSNSILKTTKVNFQNINYDRRNFINNPNTFIDDQLDPDNSSSLENSTEENQNSSNSVIIDEQLLQYWQDTRYILSTIAIMKHRRKTHDIVKKRAIQKRNETVKFEKDADYHISKTKEIINKYSSELDKAIVVGNKWTSRLLNDYSIRVETLISSSDRILSDINTTLTLKLKLFQENTERFDNFKIVYSQRSTRLVYKLLELFIIGILWTIWLLVITAKKIKFTIILALKILKWMVW</sequence>
<feature type="region of interest" description="Disordered" evidence="1">
    <location>
        <begin position="480"/>
        <end position="509"/>
    </location>
</feature>
<protein>
    <recommendedName>
        <fullName evidence="5">Maintenance of telomere capping protein 4</fullName>
    </recommendedName>
</protein>
<reference evidence="4" key="1">
    <citation type="submission" date="2023-07" db="EMBL/GenBank/DDBJ databases">
        <title>A draft genome of Kazachstania heterogenica Y-27499.</title>
        <authorList>
            <person name="Donic C."/>
            <person name="Kralova J.S."/>
            <person name="Fidel L."/>
            <person name="Ben-Dor S."/>
            <person name="Jung S."/>
        </authorList>
    </citation>
    <scope>NUCLEOTIDE SEQUENCE [LARGE SCALE GENOMIC DNA]</scope>
    <source>
        <strain evidence="4">Y27499</strain>
    </source>
</reference>
<comment type="caution">
    <text evidence="3">The sequence shown here is derived from an EMBL/GenBank/DDBJ whole genome shotgun (WGS) entry which is preliminary data.</text>
</comment>
<evidence type="ECO:0000256" key="1">
    <source>
        <dbReference type="SAM" id="MobiDB-lite"/>
    </source>
</evidence>
<feature type="compositionally biased region" description="Polar residues" evidence="1">
    <location>
        <begin position="345"/>
        <end position="365"/>
    </location>
</feature>
<feature type="compositionally biased region" description="Basic residues" evidence="1">
    <location>
        <begin position="480"/>
        <end position="494"/>
    </location>
</feature>
<gene>
    <name evidence="3" type="ORF">RI543_000254</name>
</gene>
<proteinExistence type="predicted"/>
<feature type="compositionally biased region" description="Basic residues" evidence="1">
    <location>
        <begin position="369"/>
        <end position="382"/>
    </location>
</feature>
<dbReference type="AlphaFoldDB" id="A0AAN7WP68"/>
<keyword evidence="2" id="KW-1133">Transmembrane helix</keyword>
<feature type="compositionally biased region" description="Low complexity" evidence="1">
    <location>
        <begin position="638"/>
        <end position="673"/>
    </location>
</feature>
<accession>A0AAN7WP68</accession>
<feature type="transmembrane region" description="Helical" evidence="2">
    <location>
        <begin position="901"/>
        <end position="922"/>
    </location>
</feature>
<feature type="compositionally biased region" description="Polar residues" evidence="1">
    <location>
        <begin position="113"/>
        <end position="127"/>
    </location>
</feature>
<dbReference type="InterPro" id="IPR038769">
    <property type="entry name" value="MTC4"/>
</dbReference>
<evidence type="ECO:0000256" key="2">
    <source>
        <dbReference type="SAM" id="Phobius"/>
    </source>
</evidence>
<feature type="compositionally biased region" description="Polar residues" evidence="1">
    <location>
        <begin position="627"/>
        <end position="637"/>
    </location>
</feature>
<feature type="region of interest" description="Disordered" evidence="1">
    <location>
        <begin position="345"/>
        <end position="405"/>
    </location>
</feature>
<dbReference type="EMBL" id="JAWIZZ010000006">
    <property type="protein sequence ID" value="KAK5782319.1"/>
    <property type="molecule type" value="Genomic_DNA"/>
</dbReference>
<organism evidence="3 4">
    <name type="scientific">Arxiozyma heterogenica</name>
    <dbReference type="NCBI Taxonomy" id="278026"/>
    <lineage>
        <taxon>Eukaryota</taxon>
        <taxon>Fungi</taxon>
        <taxon>Dikarya</taxon>
        <taxon>Ascomycota</taxon>
        <taxon>Saccharomycotina</taxon>
        <taxon>Saccharomycetes</taxon>
        <taxon>Saccharomycetales</taxon>
        <taxon>Saccharomycetaceae</taxon>
        <taxon>Arxiozyma</taxon>
    </lineage>
</organism>
<dbReference type="Proteomes" id="UP001306508">
    <property type="component" value="Unassembled WGS sequence"/>
</dbReference>
<feature type="compositionally biased region" description="Basic and acidic residues" evidence="1">
    <location>
        <begin position="384"/>
        <end position="405"/>
    </location>
</feature>
<dbReference type="PANTHER" id="PTHR38426">
    <property type="entry name" value="MAINTENANCE OF TELOMERE CAPPING PROTEIN 4"/>
    <property type="match status" value="1"/>
</dbReference>
<evidence type="ECO:0000313" key="4">
    <source>
        <dbReference type="Proteomes" id="UP001306508"/>
    </source>
</evidence>
<evidence type="ECO:0008006" key="5">
    <source>
        <dbReference type="Google" id="ProtNLM"/>
    </source>
</evidence>
<dbReference type="PANTHER" id="PTHR38426:SF1">
    <property type="entry name" value="MAINTENANCE OF TELOMERE CAPPING PROTEIN 4"/>
    <property type="match status" value="1"/>
</dbReference>
<keyword evidence="4" id="KW-1185">Reference proteome</keyword>
<feature type="region of interest" description="Disordered" evidence="1">
    <location>
        <begin position="107"/>
        <end position="127"/>
    </location>
</feature>